<dbReference type="Proteomes" id="UP001174909">
    <property type="component" value="Unassembled WGS sequence"/>
</dbReference>
<dbReference type="EMBL" id="CASHTH010001864">
    <property type="protein sequence ID" value="CAI8021085.1"/>
    <property type="molecule type" value="Genomic_DNA"/>
</dbReference>
<protein>
    <submittedName>
        <fullName evidence="1">Uncharacterized protein</fullName>
    </submittedName>
</protein>
<keyword evidence="2" id="KW-1185">Reference proteome</keyword>
<organism evidence="1 2">
    <name type="scientific">Geodia barretti</name>
    <name type="common">Barrett's horny sponge</name>
    <dbReference type="NCBI Taxonomy" id="519541"/>
    <lineage>
        <taxon>Eukaryota</taxon>
        <taxon>Metazoa</taxon>
        <taxon>Porifera</taxon>
        <taxon>Demospongiae</taxon>
        <taxon>Heteroscleromorpha</taxon>
        <taxon>Tetractinellida</taxon>
        <taxon>Astrophorina</taxon>
        <taxon>Geodiidae</taxon>
        <taxon>Geodia</taxon>
    </lineage>
</organism>
<name>A0AA35WNN6_GEOBA</name>
<sequence>MVKIFEDGMKTEIFSSSSTEVFLIYTTLCKESRGKPRGRILQLSYGT</sequence>
<proteinExistence type="predicted"/>
<gene>
    <name evidence="1" type="ORF">GBAR_LOCUS12550</name>
</gene>
<accession>A0AA35WNN6</accession>
<reference evidence="1" key="1">
    <citation type="submission" date="2023-03" db="EMBL/GenBank/DDBJ databases">
        <authorList>
            <person name="Steffen K."/>
            <person name="Cardenas P."/>
        </authorList>
    </citation>
    <scope>NUCLEOTIDE SEQUENCE</scope>
</reference>
<dbReference type="AlphaFoldDB" id="A0AA35WNN6"/>
<comment type="caution">
    <text evidence="1">The sequence shown here is derived from an EMBL/GenBank/DDBJ whole genome shotgun (WGS) entry which is preliminary data.</text>
</comment>
<evidence type="ECO:0000313" key="2">
    <source>
        <dbReference type="Proteomes" id="UP001174909"/>
    </source>
</evidence>
<evidence type="ECO:0000313" key="1">
    <source>
        <dbReference type="EMBL" id="CAI8021085.1"/>
    </source>
</evidence>